<keyword evidence="1" id="KW-0812">Transmembrane</keyword>
<dbReference type="InterPro" id="IPR012902">
    <property type="entry name" value="N_methyl_site"/>
</dbReference>
<dbReference type="SUPFAM" id="SSF54523">
    <property type="entry name" value="Pili subunits"/>
    <property type="match status" value="1"/>
</dbReference>
<reference evidence="3 4" key="1">
    <citation type="submission" date="2019-02" db="EMBL/GenBank/DDBJ databases">
        <title>Deep-cultivation of Planctomycetes and their phenomic and genomic characterization uncovers novel biology.</title>
        <authorList>
            <person name="Wiegand S."/>
            <person name="Jogler M."/>
            <person name="Boedeker C."/>
            <person name="Pinto D."/>
            <person name="Vollmers J."/>
            <person name="Rivas-Marin E."/>
            <person name="Kohn T."/>
            <person name="Peeters S.H."/>
            <person name="Heuer A."/>
            <person name="Rast P."/>
            <person name="Oberbeckmann S."/>
            <person name="Bunk B."/>
            <person name="Jeske O."/>
            <person name="Meyerdierks A."/>
            <person name="Storesund J.E."/>
            <person name="Kallscheuer N."/>
            <person name="Luecker S."/>
            <person name="Lage O.M."/>
            <person name="Pohl T."/>
            <person name="Merkel B.J."/>
            <person name="Hornburger P."/>
            <person name="Mueller R.-W."/>
            <person name="Bruemmer F."/>
            <person name="Labrenz M."/>
            <person name="Spormann A.M."/>
            <person name="Op den Camp H."/>
            <person name="Overmann J."/>
            <person name="Amann R."/>
            <person name="Jetten M.S.M."/>
            <person name="Mascher T."/>
            <person name="Medema M.H."/>
            <person name="Devos D.P."/>
            <person name="Kaster A.-K."/>
            <person name="Ovreas L."/>
            <person name="Rohde M."/>
            <person name="Galperin M.Y."/>
            <person name="Jogler C."/>
        </authorList>
    </citation>
    <scope>NUCLEOTIDE SEQUENCE [LARGE SCALE GENOMIC DNA]</scope>
    <source>
        <strain evidence="3 4">V22</strain>
    </source>
</reference>
<accession>A0A517TEK8</accession>
<feature type="domain" description="DUF1559" evidence="2">
    <location>
        <begin position="36"/>
        <end position="319"/>
    </location>
</feature>
<dbReference type="Pfam" id="PF07596">
    <property type="entry name" value="SBP_bac_10"/>
    <property type="match status" value="1"/>
</dbReference>
<feature type="transmembrane region" description="Helical" evidence="1">
    <location>
        <begin position="12"/>
        <end position="35"/>
    </location>
</feature>
<evidence type="ECO:0000313" key="4">
    <source>
        <dbReference type="Proteomes" id="UP000319976"/>
    </source>
</evidence>
<dbReference type="InterPro" id="IPR011453">
    <property type="entry name" value="DUF1559"/>
</dbReference>
<dbReference type="OrthoDB" id="241095at2"/>
<dbReference type="AlphaFoldDB" id="A0A517TEK8"/>
<keyword evidence="1" id="KW-1133">Transmembrane helix</keyword>
<dbReference type="NCBIfam" id="TIGR02532">
    <property type="entry name" value="IV_pilin_GFxxxE"/>
    <property type="match status" value="1"/>
</dbReference>
<dbReference type="PANTHER" id="PTHR30093:SF2">
    <property type="entry name" value="TYPE II SECRETION SYSTEM PROTEIN H"/>
    <property type="match status" value="1"/>
</dbReference>
<dbReference type="PANTHER" id="PTHR30093">
    <property type="entry name" value="GENERAL SECRETION PATHWAY PROTEIN G"/>
    <property type="match status" value="1"/>
</dbReference>
<dbReference type="InterPro" id="IPR027558">
    <property type="entry name" value="Pre_pil_HX9DG_C"/>
</dbReference>
<evidence type="ECO:0000313" key="3">
    <source>
        <dbReference type="EMBL" id="QDT66811.1"/>
    </source>
</evidence>
<dbReference type="RefSeq" id="WP_145266251.1">
    <property type="nucleotide sequence ID" value="NZ_CP036316.1"/>
</dbReference>
<dbReference type="InterPro" id="IPR045584">
    <property type="entry name" value="Pilin-like"/>
</dbReference>
<protein>
    <recommendedName>
        <fullName evidence="2">DUF1559 domain-containing protein</fullName>
    </recommendedName>
</protein>
<keyword evidence="1" id="KW-0472">Membrane</keyword>
<dbReference type="Proteomes" id="UP000319976">
    <property type="component" value="Chromosome"/>
</dbReference>
<evidence type="ECO:0000259" key="2">
    <source>
        <dbReference type="Pfam" id="PF07596"/>
    </source>
</evidence>
<dbReference type="EMBL" id="CP036316">
    <property type="protein sequence ID" value="QDT66811.1"/>
    <property type="molecule type" value="Genomic_DNA"/>
</dbReference>
<proteinExistence type="predicted"/>
<organism evidence="3 4">
    <name type="scientific">Calycomorphotria hydatis</name>
    <dbReference type="NCBI Taxonomy" id="2528027"/>
    <lineage>
        <taxon>Bacteria</taxon>
        <taxon>Pseudomonadati</taxon>
        <taxon>Planctomycetota</taxon>
        <taxon>Planctomycetia</taxon>
        <taxon>Planctomycetales</taxon>
        <taxon>Planctomycetaceae</taxon>
        <taxon>Calycomorphotria</taxon>
    </lineage>
</organism>
<keyword evidence="4" id="KW-1185">Reference proteome</keyword>
<dbReference type="KEGG" id="chya:V22_40820"/>
<sequence length="345" mass="37437">MPAFRCRGRFGFTLIELLVVIAIIATLIALLLPAVQQAREAARRSQCKNNLKQLGLALHNYHDAHSALPPAYVRDPNVTDDEGHWTWTAMILPFMEQAGLYQKFNIGTDTPSQAFGREKEAFQARYETFRCPSDTAPLLHNATLISGYDGLGFAIDRIPPSGPVESDLPIALTNYVGSNNTNLIRTGTPTDYTVGTTGGLGVFRGDVSIRFRDITDGLSNTILVGERAYEIADHVMLAGTLFAVRDRNNLGPTCQDCPAGVHAVQGLTSAVGHMQFGINPPQISNDYRLACYSSRHVGGVQFLLVDGSVHFISENIDDQTDTASATDSVLERLAAIRDGAVVGEF</sequence>
<name>A0A517TEK8_9PLAN</name>
<gene>
    <name evidence="3" type="ORF">V22_40820</name>
</gene>
<dbReference type="Gene3D" id="3.30.700.10">
    <property type="entry name" value="Glycoprotein, Type 4 Pilin"/>
    <property type="match status" value="1"/>
</dbReference>
<dbReference type="Pfam" id="PF07963">
    <property type="entry name" value="N_methyl"/>
    <property type="match status" value="1"/>
</dbReference>
<dbReference type="NCBIfam" id="TIGR04294">
    <property type="entry name" value="pre_pil_HX9DG"/>
    <property type="match status" value="1"/>
</dbReference>
<evidence type="ECO:0000256" key="1">
    <source>
        <dbReference type="SAM" id="Phobius"/>
    </source>
</evidence>